<dbReference type="Proteomes" id="UP000515561">
    <property type="component" value="Chromosome"/>
</dbReference>
<proteinExistence type="predicted"/>
<name>A0A6S6QXF2_9FIRM</name>
<evidence type="ECO:0000313" key="2">
    <source>
        <dbReference type="Proteomes" id="UP000515561"/>
    </source>
</evidence>
<sequence>MGVIMINKVKELIAEVLENDVLKPEHMEDSANIVEDIGLDSLQLINLMLRAEDEFGIEIDFDNLDMKHLESVQAFCDYIISCKEGLNV</sequence>
<dbReference type="SUPFAM" id="SSF47336">
    <property type="entry name" value="ACP-like"/>
    <property type="match status" value="1"/>
</dbReference>
<protein>
    <submittedName>
        <fullName evidence="1">D-alanyl carrier protein</fullName>
    </submittedName>
</protein>
<evidence type="ECO:0000313" key="1">
    <source>
        <dbReference type="EMBL" id="BCJ93729.1"/>
    </source>
</evidence>
<dbReference type="KEGG" id="acel:acsn021_12980"/>
<dbReference type="RefSeq" id="WP_184092880.1">
    <property type="nucleotide sequence ID" value="NZ_AP023367.1"/>
</dbReference>
<dbReference type="PROSITE" id="PS50075">
    <property type="entry name" value="CARRIER"/>
    <property type="match status" value="1"/>
</dbReference>
<dbReference type="InterPro" id="IPR009081">
    <property type="entry name" value="PP-bd_ACP"/>
</dbReference>
<dbReference type="EMBL" id="AP023367">
    <property type="protein sequence ID" value="BCJ93729.1"/>
    <property type="molecule type" value="Genomic_DNA"/>
</dbReference>
<organism evidence="1 2">
    <name type="scientific">Anaerocolumna cellulosilytica</name>
    <dbReference type="NCBI Taxonomy" id="433286"/>
    <lineage>
        <taxon>Bacteria</taxon>
        <taxon>Bacillati</taxon>
        <taxon>Bacillota</taxon>
        <taxon>Clostridia</taxon>
        <taxon>Lachnospirales</taxon>
        <taxon>Lachnospiraceae</taxon>
        <taxon>Anaerocolumna</taxon>
    </lineage>
</organism>
<accession>A0A6S6QXF2</accession>
<keyword evidence="2" id="KW-1185">Reference proteome</keyword>
<reference evidence="1 2" key="1">
    <citation type="journal article" date="2016" name="Int. J. Syst. Evol. Microbiol.">
        <title>Descriptions of Anaerotaenia torta gen. nov., sp. nov. and Anaerocolumna cellulosilytica gen. nov., sp. nov. isolated from a methanogenic reactor of cattle waste.</title>
        <authorList>
            <person name="Uek A."/>
            <person name="Ohtaki Y."/>
            <person name="Kaku N."/>
            <person name="Ueki K."/>
        </authorList>
    </citation>
    <scope>NUCLEOTIDE SEQUENCE [LARGE SCALE GENOMIC DNA]</scope>
    <source>
        <strain evidence="1 2">SN021</strain>
    </source>
</reference>
<dbReference type="Gene3D" id="1.10.1200.10">
    <property type="entry name" value="ACP-like"/>
    <property type="match status" value="1"/>
</dbReference>
<dbReference type="InterPro" id="IPR036736">
    <property type="entry name" value="ACP-like_sf"/>
</dbReference>
<dbReference type="Pfam" id="PF00550">
    <property type="entry name" value="PP-binding"/>
    <property type="match status" value="1"/>
</dbReference>
<gene>
    <name evidence="1" type="ORF">acsn021_12980</name>
</gene>
<dbReference type="AlphaFoldDB" id="A0A6S6QXF2"/>